<dbReference type="PROSITE" id="PS50102">
    <property type="entry name" value="RRM"/>
    <property type="match status" value="1"/>
</dbReference>
<feature type="signal peptide" evidence="11">
    <location>
        <begin position="1"/>
        <end position="20"/>
    </location>
</feature>
<feature type="chain" id="PRO_5015781975" evidence="11">
    <location>
        <begin position="21"/>
        <end position="607"/>
    </location>
</feature>
<keyword evidence="9" id="KW-0325">Glycoprotein</keyword>
<dbReference type="PRINTS" id="PR00019">
    <property type="entry name" value="LEURICHRPT"/>
</dbReference>
<reference evidence="13 14" key="1">
    <citation type="journal article" date="2018" name="Mol. Plant">
        <title>The genome of Artemisia annua provides insight into the evolution of Asteraceae family and artemisinin biosynthesis.</title>
        <authorList>
            <person name="Shen Q."/>
            <person name="Zhang L."/>
            <person name="Liao Z."/>
            <person name="Wang S."/>
            <person name="Yan T."/>
            <person name="Shi P."/>
            <person name="Liu M."/>
            <person name="Fu X."/>
            <person name="Pan Q."/>
            <person name="Wang Y."/>
            <person name="Lv Z."/>
            <person name="Lu X."/>
            <person name="Zhang F."/>
            <person name="Jiang W."/>
            <person name="Ma Y."/>
            <person name="Chen M."/>
            <person name="Hao X."/>
            <person name="Li L."/>
            <person name="Tang Y."/>
            <person name="Lv G."/>
            <person name="Zhou Y."/>
            <person name="Sun X."/>
            <person name="Brodelius P.E."/>
            <person name="Rose J.K.C."/>
            <person name="Tang K."/>
        </authorList>
    </citation>
    <scope>NUCLEOTIDE SEQUENCE [LARGE SCALE GENOMIC DNA]</scope>
    <source>
        <strain evidence="14">cv. Huhao1</strain>
        <tissue evidence="13">Leaf</tissue>
    </source>
</reference>
<dbReference type="Pfam" id="PF13855">
    <property type="entry name" value="LRR_8"/>
    <property type="match status" value="3"/>
</dbReference>
<dbReference type="FunFam" id="3.80.10.10:FF:000041">
    <property type="entry name" value="LRR receptor-like serine/threonine-protein kinase ERECTA"/>
    <property type="match status" value="1"/>
</dbReference>
<feature type="domain" description="RRM" evidence="12">
    <location>
        <begin position="148"/>
        <end position="235"/>
    </location>
</feature>
<keyword evidence="3" id="KW-0433">Leucine-rich repeat</keyword>
<dbReference type="SMART" id="SM00369">
    <property type="entry name" value="LRR_TYP"/>
    <property type="match status" value="6"/>
</dbReference>
<dbReference type="InterPro" id="IPR003591">
    <property type="entry name" value="Leu-rich_rpt_typical-subtyp"/>
</dbReference>
<evidence type="ECO:0000313" key="13">
    <source>
        <dbReference type="EMBL" id="PWA23286.1"/>
    </source>
</evidence>
<evidence type="ECO:0000256" key="9">
    <source>
        <dbReference type="ARBA" id="ARBA00023180"/>
    </source>
</evidence>
<sequence>MDNSMLFSIFFLFFIFTTFASSTASFSNIHKCSQEQSEALLLFKHTLSSFNSSTNDDCGSYNHPIMMSWNTSTDCCSDWDGVTCDNSTGDVIALDLLCGMLQGTIHPDSSLLNLTHLTHLDLSYNNLNGTLPSWLFSSPSLQYLYLDNNMFSGNVPFDSFTSPSLKSLFLHHNQLGGQIDVQTFPQLTNLTSLGLGYNNFSGELELDSLLSTLTNLDYLDLSYSGFSVTTNNANHYVNPRFSELYLASCKLKVFPNSLRAMKQLYHLDLSSNEIHGQIPHWAGEIGGDLRYLYLQSNLIEGPFPQSICNMSNLGYLDMSNNRFGGLIPQCFGIWISLRMIDMGNNSFQGTIPNVYGDCGNLEGLILNGNQLEGEVPSSLSKCQSLKVVDLGNNHLNGTFPSWLGDLPNLKVLVLKSNNFHGHIQPSATVDSPFPSLLVLDLSHNGFEGQLPAKYFQNFNSMKNVVKSSKEPEYLSMGYGMFKKSLVKLESWDSGKLWPMLYQYHFLTSCPHCFCQVSNPSIQFMLYETLLKKLKQRRALSNSNKGVTALEANIFAWGIGKTWGCSGTYPLLVVKSRLQGLDKKHQYEGIGVWGGAGTFQVMLSYRSF</sequence>
<dbReference type="GO" id="GO:0005886">
    <property type="term" value="C:plasma membrane"/>
    <property type="evidence" value="ECO:0007669"/>
    <property type="project" value="UniProtKB-SubCell"/>
</dbReference>
<keyword evidence="5 11" id="KW-0732">Signal</keyword>
<dbReference type="STRING" id="35608.A0A2U1K9F2"/>
<organism evidence="13 14">
    <name type="scientific">Artemisia annua</name>
    <name type="common">Sweet wormwood</name>
    <dbReference type="NCBI Taxonomy" id="35608"/>
    <lineage>
        <taxon>Eukaryota</taxon>
        <taxon>Viridiplantae</taxon>
        <taxon>Streptophyta</taxon>
        <taxon>Embryophyta</taxon>
        <taxon>Tracheophyta</taxon>
        <taxon>Spermatophyta</taxon>
        <taxon>Magnoliopsida</taxon>
        <taxon>eudicotyledons</taxon>
        <taxon>Gunneridae</taxon>
        <taxon>Pentapetalae</taxon>
        <taxon>asterids</taxon>
        <taxon>campanulids</taxon>
        <taxon>Asterales</taxon>
        <taxon>Asteraceae</taxon>
        <taxon>Asteroideae</taxon>
        <taxon>Anthemideae</taxon>
        <taxon>Artemisiinae</taxon>
        <taxon>Artemisia</taxon>
    </lineage>
</organism>
<dbReference type="InterPro" id="IPR032675">
    <property type="entry name" value="LRR_dom_sf"/>
</dbReference>
<keyword evidence="6" id="KW-0677">Repeat</keyword>
<dbReference type="GO" id="GO:0003723">
    <property type="term" value="F:RNA binding"/>
    <property type="evidence" value="ECO:0007669"/>
    <property type="project" value="UniProtKB-UniRule"/>
</dbReference>
<dbReference type="Proteomes" id="UP000245207">
    <property type="component" value="Unassembled WGS sequence"/>
</dbReference>
<keyword evidence="7" id="KW-1133">Transmembrane helix</keyword>
<evidence type="ECO:0000256" key="2">
    <source>
        <dbReference type="ARBA" id="ARBA00022475"/>
    </source>
</evidence>
<dbReference type="Pfam" id="PF08263">
    <property type="entry name" value="LRRNT_2"/>
    <property type="match status" value="1"/>
</dbReference>
<dbReference type="Gene3D" id="3.80.10.10">
    <property type="entry name" value="Ribonuclease Inhibitor"/>
    <property type="match status" value="2"/>
</dbReference>
<dbReference type="InterPro" id="IPR013210">
    <property type="entry name" value="LRR_N_plant-typ"/>
</dbReference>
<keyword evidence="4" id="KW-0812">Transmembrane</keyword>
<dbReference type="InterPro" id="IPR023395">
    <property type="entry name" value="MCP_dom_sf"/>
</dbReference>
<dbReference type="GO" id="GO:0051707">
    <property type="term" value="P:response to other organism"/>
    <property type="evidence" value="ECO:0007669"/>
    <property type="project" value="UniProtKB-ARBA"/>
</dbReference>
<dbReference type="SUPFAM" id="SSF52047">
    <property type="entry name" value="RNI-like"/>
    <property type="match status" value="1"/>
</dbReference>
<dbReference type="GO" id="GO:0006952">
    <property type="term" value="P:defense response"/>
    <property type="evidence" value="ECO:0007669"/>
    <property type="project" value="UniProtKB-ARBA"/>
</dbReference>
<dbReference type="Pfam" id="PF00560">
    <property type="entry name" value="LRR_1"/>
    <property type="match status" value="1"/>
</dbReference>
<dbReference type="InterPro" id="IPR052941">
    <property type="entry name" value="StomDev_PlantInt_Reg"/>
</dbReference>
<keyword evidence="10" id="KW-0694">RNA-binding</keyword>
<evidence type="ECO:0000256" key="11">
    <source>
        <dbReference type="SAM" id="SignalP"/>
    </source>
</evidence>
<name>A0A2U1K9F2_ARTAN</name>
<evidence type="ECO:0000259" key="12">
    <source>
        <dbReference type="PROSITE" id="PS50102"/>
    </source>
</evidence>
<evidence type="ECO:0000256" key="5">
    <source>
        <dbReference type="ARBA" id="ARBA00022729"/>
    </source>
</evidence>
<keyword evidence="2" id="KW-1003">Cell membrane</keyword>
<evidence type="ECO:0000256" key="1">
    <source>
        <dbReference type="ARBA" id="ARBA00004236"/>
    </source>
</evidence>
<gene>
    <name evidence="13" type="ORF">CTI12_AA629140</name>
</gene>
<dbReference type="Gene3D" id="1.50.40.10">
    <property type="entry name" value="Mitochondrial carrier domain"/>
    <property type="match status" value="1"/>
</dbReference>
<dbReference type="SUPFAM" id="SSF103506">
    <property type="entry name" value="Mitochondrial carrier"/>
    <property type="match status" value="1"/>
</dbReference>
<dbReference type="PANTHER" id="PTHR48004:SF103">
    <property type="entry name" value="OS01G0515300 PROTEIN"/>
    <property type="match status" value="1"/>
</dbReference>
<keyword evidence="14" id="KW-1185">Reference proteome</keyword>
<comment type="caution">
    <text evidence="13">The sequence shown here is derived from an EMBL/GenBank/DDBJ whole genome shotgun (WGS) entry which is preliminary data.</text>
</comment>
<protein>
    <submittedName>
        <fullName evidence="13">Leucine-rich repeat-containing protein</fullName>
    </submittedName>
</protein>
<evidence type="ECO:0000256" key="10">
    <source>
        <dbReference type="PROSITE-ProRule" id="PRU00176"/>
    </source>
</evidence>
<dbReference type="InterPro" id="IPR000504">
    <property type="entry name" value="RRM_dom"/>
</dbReference>
<evidence type="ECO:0000256" key="6">
    <source>
        <dbReference type="ARBA" id="ARBA00022737"/>
    </source>
</evidence>
<evidence type="ECO:0000313" key="14">
    <source>
        <dbReference type="Proteomes" id="UP000245207"/>
    </source>
</evidence>
<evidence type="ECO:0000256" key="8">
    <source>
        <dbReference type="ARBA" id="ARBA00023136"/>
    </source>
</evidence>
<keyword evidence="8" id="KW-0472">Membrane</keyword>
<evidence type="ECO:0000256" key="4">
    <source>
        <dbReference type="ARBA" id="ARBA00022692"/>
    </source>
</evidence>
<evidence type="ECO:0000256" key="7">
    <source>
        <dbReference type="ARBA" id="ARBA00022989"/>
    </source>
</evidence>
<dbReference type="PANTHER" id="PTHR48004">
    <property type="entry name" value="OS01G0149700 PROTEIN"/>
    <property type="match status" value="1"/>
</dbReference>
<comment type="subcellular location">
    <subcellularLocation>
        <location evidence="1">Cell membrane</location>
    </subcellularLocation>
</comment>
<dbReference type="FunFam" id="3.80.10.10:FF:000383">
    <property type="entry name" value="Leucine-rich repeat receptor protein kinase EMS1"/>
    <property type="match status" value="1"/>
</dbReference>
<dbReference type="AlphaFoldDB" id="A0A2U1K9F2"/>
<dbReference type="InterPro" id="IPR001611">
    <property type="entry name" value="Leu-rich_rpt"/>
</dbReference>
<dbReference type="EMBL" id="PKPP01029694">
    <property type="protein sequence ID" value="PWA23286.1"/>
    <property type="molecule type" value="Genomic_DNA"/>
</dbReference>
<evidence type="ECO:0000256" key="3">
    <source>
        <dbReference type="ARBA" id="ARBA00022614"/>
    </source>
</evidence>
<accession>A0A2U1K9F2</accession>
<dbReference type="OrthoDB" id="442066at2759"/>
<proteinExistence type="predicted"/>